<feature type="transmembrane region" description="Helical" evidence="1">
    <location>
        <begin position="73"/>
        <end position="96"/>
    </location>
</feature>
<proteinExistence type="predicted"/>
<dbReference type="InterPro" id="IPR021280">
    <property type="entry name" value="TMEM260-like"/>
</dbReference>
<evidence type="ECO:0000313" key="2">
    <source>
        <dbReference type="EMBL" id="RYM35744.1"/>
    </source>
</evidence>
<feature type="transmembrane region" description="Helical" evidence="1">
    <location>
        <begin position="552"/>
        <end position="569"/>
    </location>
</feature>
<accession>A0A4Q4KUD6</accession>
<evidence type="ECO:0000256" key="1">
    <source>
        <dbReference type="SAM" id="Phobius"/>
    </source>
</evidence>
<feature type="transmembrane region" description="Helical" evidence="1">
    <location>
        <begin position="605"/>
        <end position="625"/>
    </location>
</feature>
<organism evidence="2 3">
    <name type="scientific">Brumimicrobium glaciale</name>
    <dbReference type="NCBI Taxonomy" id="200475"/>
    <lineage>
        <taxon>Bacteria</taxon>
        <taxon>Pseudomonadati</taxon>
        <taxon>Bacteroidota</taxon>
        <taxon>Flavobacteriia</taxon>
        <taxon>Flavobacteriales</taxon>
        <taxon>Crocinitomicaceae</taxon>
        <taxon>Brumimicrobium</taxon>
    </lineage>
</organism>
<feature type="transmembrane region" description="Helical" evidence="1">
    <location>
        <begin position="7"/>
        <end position="24"/>
    </location>
</feature>
<feature type="transmembrane region" description="Helical" evidence="1">
    <location>
        <begin position="637"/>
        <end position="654"/>
    </location>
</feature>
<feature type="transmembrane region" description="Helical" evidence="1">
    <location>
        <begin position="264"/>
        <end position="288"/>
    </location>
</feature>
<keyword evidence="3" id="KW-1185">Reference proteome</keyword>
<name>A0A4Q4KUD6_9FLAO</name>
<protein>
    <submittedName>
        <fullName evidence="2">DUF2723 domain-containing protein</fullName>
    </submittedName>
</protein>
<feature type="transmembrane region" description="Helical" evidence="1">
    <location>
        <begin position="184"/>
        <end position="214"/>
    </location>
</feature>
<sequence>MNYKKLDISIGWLSFLIATIVYFITVEDTASLWDCGEYITAAYKLEVGHPPGAPFFMLIGRVFSLFAGSEADVALWINRMSALSSSLTILFLFWSITKLGKKIAEKDGAIMSKGQKIAVLGSGFVGAMAYTFTESFWFSAVEGEVYAMSSLFTAVIFWAVLKWDEEMTMITRGELSPEVRPLRWMVLIMFLFGLAIGVHLLGLLVIPAIAYVIAHQMKPKVNFKTFFITGLIGVMVLGFIQNGIIPGTIALASKMEIFFVNSMGLPFGVGAAFFFILLVGGLIGGLIFTRKKGFKLGNTVILGLIMLFIGYGSFATIVIRSNANPPLDENNPENLVTLHAFLKREQYGSWPLLYGEHFNSKPASNDKFKDRSPTYDRRWVVSTNTGTEIISFKEKELAENYIKNSGQKYQMDEKYFVINANALKNQVPVYTQNTIFPRMFVRGDPQRADGYRSWSGYDSNRKVPPSQIGDDGRPVPTFGNNMTYFVNYQVNWMYWRYFMWNFSGRQNDIQGHGDEFRGNWISGFNVVDEARLGAQGENAPFYTQSNPSNTKFFYIPLILGLIGMFFHFLKAPKDGIVVGVLFLLTGLAIVVYLNQKTFEPRERDYAFAASFYVFAIWIGLGVYGLYEAFRSFAKDEYKKLGISFGGLLLLGIIIDMGASRGMPTTVSILIIGAIGGGALLAMTMLRKINAPKVGAAGFAILLGLSAPLLLSTQGWEGHDRSDRSPARSLAYNYLIGCGPNSIVYTNGDNDTFPLWYLQEVEGIRTDIRVANLSLMQTDWYSNQMKMRSYESDPLPIKFREDQILMGAGNTDYVLFVDYEIYKRSLSTEKANEIISKKIEGNPAQFKSALSQIRRGLAGAITAMTPNNAKAADVLQKVKEELETPLANPGFADYERIDLIIRKIFSDVGNKMISADQGLLTQLETAAVSWTESWDYLPLDYAMEFVRDDANMLTQPGGRTLRYFPSSGFVLPVNIENAVKAEIISEEFASKAESEIRFDFRKGGMFRSEVRGLSREQVMMMDILANFDWKRGIYFSSPGGSDVAKALYGQGFVHNFGQVHGLTPLKGSIADDYVREIMYDNIINKYDYANLSGDGVLVDYYTRRHTTQYRNSFIDLVTKYIGDYERSKGRPMNDSLSASSNEKSSQFYADRIEEIINHSLKYLPIDKVLDFGEPRATGRRLPNGDQAYSDGAVPDYIKALYQVGKNETAEKLAIEYMAQMETMMNYFQHSDALIAYGSKADFISFSMNFLQVYAQVFVNSPDSEAAKYGNELDQKMTRDVVGGIVEELRNKEVKETIRGGRTRVRTMEKEALEFAKLYNALLSENGFQSDTTDGQ</sequence>
<feature type="transmembrane region" description="Helical" evidence="1">
    <location>
        <begin position="575"/>
        <end position="593"/>
    </location>
</feature>
<comment type="caution">
    <text evidence="2">The sequence shown here is derived from an EMBL/GenBank/DDBJ whole genome shotgun (WGS) entry which is preliminary data.</text>
</comment>
<dbReference type="PANTHER" id="PTHR16214:SF3">
    <property type="entry name" value="TRANSMEMBRANE PROTEIN 260"/>
    <property type="match status" value="1"/>
</dbReference>
<dbReference type="Pfam" id="PF11028">
    <property type="entry name" value="TMEM260-like"/>
    <property type="match status" value="1"/>
</dbReference>
<feature type="transmembrane region" description="Helical" evidence="1">
    <location>
        <begin position="300"/>
        <end position="319"/>
    </location>
</feature>
<feature type="transmembrane region" description="Helical" evidence="1">
    <location>
        <begin position="691"/>
        <end position="710"/>
    </location>
</feature>
<feature type="transmembrane region" description="Helical" evidence="1">
    <location>
        <begin position="117"/>
        <end position="139"/>
    </location>
</feature>
<dbReference type="EMBL" id="SETE01000001">
    <property type="protein sequence ID" value="RYM35744.1"/>
    <property type="molecule type" value="Genomic_DNA"/>
</dbReference>
<dbReference type="OrthoDB" id="9807602at2"/>
<dbReference type="RefSeq" id="WP_130092111.1">
    <property type="nucleotide sequence ID" value="NZ_SETE01000001.1"/>
</dbReference>
<gene>
    <name evidence="2" type="ORF">ERX46_01755</name>
</gene>
<feature type="transmembrane region" description="Helical" evidence="1">
    <location>
        <begin position="226"/>
        <end position="252"/>
    </location>
</feature>
<keyword evidence="1" id="KW-0472">Membrane</keyword>
<reference evidence="2 3" key="1">
    <citation type="submission" date="2019-02" db="EMBL/GenBank/DDBJ databases">
        <title>Genome sequence of the sea-ice species Brumimicrobium glaciale.</title>
        <authorList>
            <person name="Bowman J.P."/>
        </authorList>
    </citation>
    <scope>NUCLEOTIDE SEQUENCE [LARGE SCALE GENOMIC DNA]</scope>
    <source>
        <strain evidence="2 3">IC156</strain>
    </source>
</reference>
<evidence type="ECO:0000313" key="3">
    <source>
        <dbReference type="Proteomes" id="UP000293952"/>
    </source>
</evidence>
<feature type="transmembrane region" description="Helical" evidence="1">
    <location>
        <begin position="666"/>
        <end position="685"/>
    </location>
</feature>
<dbReference type="Proteomes" id="UP000293952">
    <property type="component" value="Unassembled WGS sequence"/>
</dbReference>
<dbReference type="PANTHER" id="PTHR16214">
    <property type="entry name" value="TRANSMEMBRANE PROTEIN 260"/>
    <property type="match status" value="1"/>
</dbReference>
<dbReference type="InterPro" id="IPR052724">
    <property type="entry name" value="GT117_domain-containing"/>
</dbReference>
<keyword evidence="1" id="KW-0812">Transmembrane</keyword>
<keyword evidence="1" id="KW-1133">Transmembrane helix</keyword>